<evidence type="ECO:0000313" key="1">
    <source>
        <dbReference type="EMBL" id="MDF9744387.1"/>
    </source>
</evidence>
<dbReference type="EMBL" id="JAMQOT010000001">
    <property type="protein sequence ID" value="MDF9744387.1"/>
    <property type="molecule type" value="Genomic_DNA"/>
</dbReference>
<evidence type="ECO:0000313" key="2">
    <source>
        <dbReference type="Proteomes" id="UP001154061"/>
    </source>
</evidence>
<dbReference type="AlphaFoldDB" id="A0A9Q4L0T3"/>
<comment type="caution">
    <text evidence="1">The sequence shown here is derived from an EMBL/GenBank/DDBJ whole genome shotgun (WGS) entry which is preliminary data.</text>
</comment>
<keyword evidence="2" id="KW-1185">Reference proteome</keyword>
<dbReference type="RefSeq" id="WP_277519882.1">
    <property type="nucleotide sequence ID" value="NZ_JAMQOT010000001.1"/>
</dbReference>
<organism evidence="1 2">
    <name type="scientific">Natrinema salsiterrestre</name>
    <dbReference type="NCBI Taxonomy" id="2950540"/>
    <lineage>
        <taxon>Archaea</taxon>
        <taxon>Methanobacteriati</taxon>
        <taxon>Methanobacteriota</taxon>
        <taxon>Stenosarchaea group</taxon>
        <taxon>Halobacteria</taxon>
        <taxon>Halobacteriales</taxon>
        <taxon>Natrialbaceae</taxon>
        <taxon>Natrinema</taxon>
    </lineage>
</organism>
<reference evidence="1" key="1">
    <citation type="submission" date="2022-06" db="EMBL/GenBank/DDBJ databases">
        <title>Natrinema sp. a new haloarchaeum isolate from saline soil.</title>
        <authorList>
            <person name="Strakova D."/>
            <person name="Galisteo C."/>
            <person name="Sanchez-Porro C."/>
            <person name="Ventosa A."/>
        </authorList>
    </citation>
    <scope>NUCLEOTIDE SEQUENCE</scope>
    <source>
        <strain evidence="1">S1CR25-10</strain>
    </source>
</reference>
<sequence length="58" mass="6415">MLARTWVIAAQYNDPADYGIPTLPPWTVTRTDRGGIALAANADSDPFVRAEQPMTVRR</sequence>
<dbReference type="Proteomes" id="UP001154061">
    <property type="component" value="Unassembled WGS sequence"/>
</dbReference>
<name>A0A9Q4L0T3_9EURY</name>
<proteinExistence type="predicted"/>
<protein>
    <submittedName>
        <fullName evidence="1">Uncharacterized protein</fullName>
    </submittedName>
</protein>
<accession>A0A9Q4L0T3</accession>
<gene>
    <name evidence="1" type="ORF">NDI89_02200</name>
</gene>